<gene>
    <name evidence="4" type="ORF">AYL99_07831</name>
</gene>
<reference evidence="4 5" key="1">
    <citation type="submission" date="2016-04" db="EMBL/GenBank/DDBJ databases">
        <title>Draft genome of Fonsecaea erecta CBS 125763.</title>
        <authorList>
            <person name="Weiss V.A."/>
            <person name="Vicente V.A."/>
            <person name="Raittz R.T."/>
            <person name="Moreno L.F."/>
            <person name="De Souza E.M."/>
            <person name="Pedrosa F.O."/>
            <person name="Steffens M.B."/>
            <person name="Faoro H."/>
            <person name="Tadra-Sfeir M.Z."/>
            <person name="Najafzadeh M.J."/>
            <person name="Felipe M.S."/>
            <person name="Teixeira M."/>
            <person name="Sun J."/>
            <person name="Xi L."/>
            <person name="Gomes R."/>
            <person name="De Azevedo C.M."/>
            <person name="Salgado C.G."/>
            <person name="Da Silva M.B."/>
            <person name="Nascimento M.F."/>
            <person name="Queiroz-Telles F."/>
            <person name="Attili D.S."/>
            <person name="Gorbushina A."/>
        </authorList>
    </citation>
    <scope>NUCLEOTIDE SEQUENCE [LARGE SCALE GENOMIC DNA]</scope>
    <source>
        <strain evidence="4 5">CBS 125763</strain>
    </source>
</reference>
<protein>
    <recommendedName>
        <fullName evidence="6">2-deoxy-D-gluconate 3-dehydrogenase</fullName>
    </recommendedName>
</protein>
<keyword evidence="2" id="KW-0521">NADP</keyword>
<comment type="similarity">
    <text evidence="1">Belongs to the short-chain dehydrogenases/reductases (SDR) family.</text>
</comment>
<dbReference type="Gene3D" id="3.40.50.720">
    <property type="entry name" value="NAD(P)-binding Rossmann-like Domain"/>
    <property type="match status" value="1"/>
</dbReference>
<dbReference type="STRING" id="1367422.A0A178ZGZ3"/>
<dbReference type="EMBL" id="LVYI01000006">
    <property type="protein sequence ID" value="OAP58741.1"/>
    <property type="molecule type" value="Genomic_DNA"/>
</dbReference>
<dbReference type="InterPro" id="IPR036291">
    <property type="entry name" value="NAD(P)-bd_dom_sf"/>
</dbReference>
<evidence type="ECO:0000313" key="4">
    <source>
        <dbReference type="EMBL" id="OAP58741.1"/>
    </source>
</evidence>
<accession>A0A178ZGZ3</accession>
<dbReference type="GeneID" id="30011999"/>
<sequence length="262" mass="28067">MASQYLSNMFSLEGKTAIITGATGGLGSALATALAQAGVSSVVSIEAPNDPLSADLKTKVESVSGSKLTAFHCDLRNPKSLRECYQSIWSAGIVPDILINCAGVMRRNLCENATDDEIDLLVDVNMKAVYISMQEFGRKLFALGRPGKIINIASVTSYQAGFNTSVYSSTKGAVLQMTKAFSNEWAGKGIQVNCIAPGFMRTSMTAQYQDDQKMVDYLMLRVPMQRWGEPQDLVPAMLFLAAPGNTFTSGACLIVDGGFCGK</sequence>
<dbReference type="FunFam" id="3.40.50.720:FF:000084">
    <property type="entry name" value="Short-chain dehydrogenase reductase"/>
    <property type="match status" value="1"/>
</dbReference>
<dbReference type="RefSeq" id="XP_018692108.1">
    <property type="nucleotide sequence ID" value="XM_018839340.1"/>
</dbReference>
<keyword evidence="3" id="KW-0560">Oxidoreductase</keyword>
<dbReference type="InterPro" id="IPR002347">
    <property type="entry name" value="SDR_fam"/>
</dbReference>
<dbReference type="Proteomes" id="UP000078343">
    <property type="component" value="Unassembled WGS sequence"/>
</dbReference>
<dbReference type="PANTHER" id="PTHR42760:SF115">
    <property type="entry name" value="3-OXOACYL-[ACYL-CARRIER-PROTEIN] REDUCTASE FABG"/>
    <property type="match status" value="1"/>
</dbReference>
<proteinExistence type="inferred from homology"/>
<dbReference type="AlphaFoldDB" id="A0A178ZGZ3"/>
<organism evidence="4 5">
    <name type="scientific">Fonsecaea erecta</name>
    <dbReference type="NCBI Taxonomy" id="1367422"/>
    <lineage>
        <taxon>Eukaryota</taxon>
        <taxon>Fungi</taxon>
        <taxon>Dikarya</taxon>
        <taxon>Ascomycota</taxon>
        <taxon>Pezizomycotina</taxon>
        <taxon>Eurotiomycetes</taxon>
        <taxon>Chaetothyriomycetidae</taxon>
        <taxon>Chaetothyriales</taxon>
        <taxon>Herpotrichiellaceae</taxon>
        <taxon>Fonsecaea</taxon>
    </lineage>
</organism>
<dbReference type="PROSITE" id="PS00061">
    <property type="entry name" value="ADH_SHORT"/>
    <property type="match status" value="1"/>
</dbReference>
<dbReference type="PRINTS" id="PR00080">
    <property type="entry name" value="SDRFAMILY"/>
</dbReference>
<dbReference type="SUPFAM" id="SSF51735">
    <property type="entry name" value="NAD(P)-binding Rossmann-fold domains"/>
    <property type="match status" value="1"/>
</dbReference>
<evidence type="ECO:0008006" key="6">
    <source>
        <dbReference type="Google" id="ProtNLM"/>
    </source>
</evidence>
<dbReference type="GO" id="GO:0016616">
    <property type="term" value="F:oxidoreductase activity, acting on the CH-OH group of donors, NAD or NADP as acceptor"/>
    <property type="evidence" value="ECO:0007669"/>
    <property type="project" value="TreeGrafter"/>
</dbReference>
<name>A0A178ZGZ3_9EURO</name>
<evidence type="ECO:0000256" key="2">
    <source>
        <dbReference type="ARBA" id="ARBA00022857"/>
    </source>
</evidence>
<dbReference type="OrthoDB" id="37659at2759"/>
<dbReference type="InterPro" id="IPR020904">
    <property type="entry name" value="Sc_DH/Rdtase_CS"/>
</dbReference>
<dbReference type="Pfam" id="PF13561">
    <property type="entry name" value="adh_short_C2"/>
    <property type="match status" value="1"/>
</dbReference>
<dbReference type="PANTHER" id="PTHR42760">
    <property type="entry name" value="SHORT-CHAIN DEHYDROGENASES/REDUCTASES FAMILY MEMBER"/>
    <property type="match status" value="1"/>
</dbReference>
<comment type="caution">
    <text evidence="4">The sequence shown here is derived from an EMBL/GenBank/DDBJ whole genome shotgun (WGS) entry which is preliminary data.</text>
</comment>
<dbReference type="PRINTS" id="PR00081">
    <property type="entry name" value="GDHRDH"/>
</dbReference>
<evidence type="ECO:0000256" key="3">
    <source>
        <dbReference type="ARBA" id="ARBA00023002"/>
    </source>
</evidence>
<evidence type="ECO:0000313" key="5">
    <source>
        <dbReference type="Proteomes" id="UP000078343"/>
    </source>
</evidence>
<keyword evidence="5" id="KW-1185">Reference proteome</keyword>
<evidence type="ECO:0000256" key="1">
    <source>
        <dbReference type="ARBA" id="ARBA00006484"/>
    </source>
</evidence>